<keyword evidence="3" id="KW-0067">ATP-binding</keyword>
<comment type="caution">
    <text evidence="4">The sequence shown here is derived from an EMBL/GenBank/DDBJ whole genome shotgun (WGS) entry which is preliminary data.</text>
</comment>
<dbReference type="PRINTS" id="PR00301">
    <property type="entry name" value="HEATSHOCK70"/>
</dbReference>
<comment type="similarity">
    <text evidence="1">Belongs to the heat shock protein 70 family.</text>
</comment>
<evidence type="ECO:0000256" key="1">
    <source>
        <dbReference type="ARBA" id="ARBA00007381"/>
    </source>
</evidence>
<dbReference type="GO" id="GO:0140662">
    <property type="term" value="F:ATP-dependent protein folding chaperone"/>
    <property type="evidence" value="ECO:0007669"/>
    <property type="project" value="InterPro"/>
</dbReference>
<dbReference type="Pfam" id="PF00012">
    <property type="entry name" value="HSP70"/>
    <property type="match status" value="1"/>
</dbReference>
<dbReference type="Proteomes" id="UP001187471">
    <property type="component" value="Unassembled WGS sequence"/>
</dbReference>
<evidence type="ECO:0000256" key="2">
    <source>
        <dbReference type="ARBA" id="ARBA00022741"/>
    </source>
</evidence>
<evidence type="ECO:0000313" key="4">
    <source>
        <dbReference type="EMBL" id="KAK2989977.1"/>
    </source>
</evidence>
<dbReference type="GO" id="GO:0005524">
    <property type="term" value="F:ATP binding"/>
    <property type="evidence" value="ECO:0007669"/>
    <property type="project" value="UniProtKB-KW"/>
</dbReference>
<dbReference type="AlphaFoldDB" id="A0AA88RIU7"/>
<dbReference type="PROSITE" id="PS00297">
    <property type="entry name" value="HSP70_1"/>
    <property type="match status" value="1"/>
</dbReference>
<protein>
    <submittedName>
        <fullName evidence="4">Uncharacterized protein</fullName>
    </submittedName>
</protein>
<accession>A0AA88RIU7</accession>
<name>A0AA88RIU7_9ASTE</name>
<organism evidence="4 5">
    <name type="scientific">Escallonia rubra</name>
    <dbReference type="NCBI Taxonomy" id="112253"/>
    <lineage>
        <taxon>Eukaryota</taxon>
        <taxon>Viridiplantae</taxon>
        <taxon>Streptophyta</taxon>
        <taxon>Embryophyta</taxon>
        <taxon>Tracheophyta</taxon>
        <taxon>Spermatophyta</taxon>
        <taxon>Magnoliopsida</taxon>
        <taxon>eudicotyledons</taxon>
        <taxon>Gunneridae</taxon>
        <taxon>Pentapetalae</taxon>
        <taxon>asterids</taxon>
        <taxon>campanulids</taxon>
        <taxon>Escalloniales</taxon>
        <taxon>Escalloniaceae</taxon>
        <taxon>Escallonia</taxon>
    </lineage>
</organism>
<sequence length="266" mass="28586">MSKAYDRVEWPFIKEGFTSMIKEAEAKGRIRGVAVGRTSPRISHLLFADDSLIFFTAVREEASAIKEILRSNPDLEKVEILNSEAAPVEAVAAAAAESAASASSSPDPPCFGLRIAEVKPRAPNGFDSGLPLFSSKATQRRPMRASRLPQTWRKGAGAGAGGEGWPKKGQGWAWTTVSWIKQRAPNGFGRRGCGATGPLRVMAEKVVGIDLGTTNSAVGAMEGGKPVIITNAEGQRTTPSVVAWIKNGDRLIRVGYMIHYREVQHS</sequence>
<dbReference type="InterPro" id="IPR013126">
    <property type="entry name" value="Hsp_70_fam"/>
</dbReference>
<dbReference type="EMBL" id="JAVXUO010000682">
    <property type="protein sequence ID" value="KAK2989977.1"/>
    <property type="molecule type" value="Genomic_DNA"/>
</dbReference>
<evidence type="ECO:0000256" key="3">
    <source>
        <dbReference type="ARBA" id="ARBA00022840"/>
    </source>
</evidence>
<dbReference type="SUPFAM" id="SSF53067">
    <property type="entry name" value="Actin-like ATPase domain"/>
    <property type="match status" value="1"/>
</dbReference>
<keyword evidence="5" id="KW-1185">Reference proteome</keyword>
<dbReference type="FunFam" id="3.30.420.40:FF:000028">
    <property type="entry name" value="heat shock 70 kDa protein-like"/>
    <property type="match status" value="1"/>
</dbReference>
<evidence type="ECO:0000313" key="5">
    <source>
        <dbReference type="Proteomes" id="UP001187471"/>
    </source>
</evidence>
<proteinExistence type="inferred from homology"/>
<dbReference type="InterPro" id="IPR018181">
    <property type="entry name" value="Heat_shock_70_CS"/>
</dbReference>
<reference evidence="4" key="1">
    <citation type="submission" date="2022-12" db="EMBL/GenBank/DDBJ databases">
        <title>Draft genome assemblies for two species of Escallonia (Escalloniales).</title>
        <authorList>
            <person name="Chanderbali A."/>
            <person name="Dervinis C."/>
            <person name="Anghel I."/>
            <person name="Soltis D."/>
            <person name="Soltis P."/>
            <person name="Zapata F."/>
        </authorList>
    </citation>
    <scope>NUCLEOTIDE SEQUENCE</scope>
    <source>
        <strain evidence="4">UCBG92.1500</strain>
        <tissue evidence="4">Leaf</tissue>
    </source>
</reference>
<dbReference type="InterPro" id="IPR043129">
    <property type="entry name" value="ATPase_NBD"/>
</dbReference>
<keyword evidence="2" id="KW-0547">Nucleotide-binding</keyword>
<gene>
    <name evidence="4" type="ORF">RJ640_004140</name>
</gene>
<dbReference type="Gene3D" id="3.30.420.40">
    <property type="match status" value="1"/>
</dbReference>